<keyword evidence="7" id="KW-0472">Membrane</keyword>
<dbReference type="Gene3D" id="3.40.50.12780">
    <property type="entry name" value="N-terminal domain of ligase-like"/>
    <property type="match status" value="1"/>
</dbReference>
<comment type="subcellular location">
    <subcellularLocation>
        <location evidence="1">Membrane</location>
    </subcellularLocation>
</comment>
<dbReference type="GO" id="GO:0031956">
    <property type="term" value="F:medium-chain fatty acid-CoA ligase activity"/>
    <property type="evidence" value="ECO:0000318"/>
    <property type="project" value="GO_Central"/>
</dbReference>
<dbReference type="GO" id="GO:0005840">
    <property type="term" value="C:ribosome"/>
    <property type="evidence" value="ECO:0007669"/>
    <property type="project" value="UniProtKB-KW"/>
</dbReference>
<evidence type="ECO:0000256" key="5">
    <source>
        <dbReference type="ARBA" id="ARBA00022982"/>
    </source>
</evidence>
<sequence>MDQIYCIDYSQLTEKGERIDVDCEHISELVHRNRSRNGIAAIFHSESISFTFAKLKAQSDELAAAFLSTGLSPGDRILLIGFNESLVLLSLLSSARAKLIFCLISPHINDSEYLARIINQETSATFNKVIFGLISTMGSFKALCIFNSFSERILRLLKECSPEIFASEKGRLKSALLPSLTHIFISNEDHLHAGVFTFSDVLSRRNDLSILPSLDSFDPHSVAAFVQSMGSTGVNRLAAVSSFQLLGGARSDSVCVCLPIHRGALLPLLCLSPFISRCTLIFPDAQPLPTKVFQCISYYNLSVLLSNGAALTLLLKIFQRSQTKLNSLIKILLIGERVSPELRTSIRTSCPHTQLIAVGYLLSETASIPIMADERININKLFTLNKIKGGNSKIGHLLLSSFDRTSFLGYCPTFDQTEWIDTGAASVLPDVIPPGALQRGWGYTRLGRLARVLKGGVSAKKQTCASYGYPAAKKRVYQWSVKAIRRRTTGTGRMRHLKKVQRRFKGEPIIMGFIGFFVKLIHIPINNIILGTESGRRTSDVAEMDDDGNIQIICPLSDLIYDQNGTIFNHKPLEKILALSNLIKGAQIIDYPPHSFVAVCVPKKIPFDPLFLKAELSLLCRETSMKIPPYFAFLHDFPRTKTRVQKFKLREMMKIVFFLFLPIISSFDTTMCGIRKDCVFSPPGCLLQQCAYFISFASADEWTTFEMATTNISRGTNYLAVGLSEDELMGEDPVTYCYFPEGGTPILNVGFNSGKSNKVADESMKPLILNNFMLLHSEHKENNIFCSFRQRIKPRIKHEMIAHLNNNYFILMARGSISSPEKLGKHSLSPSSSDFPFISPTSFNITHFFSSSTLSFTEVSSTTSIPSSISYLSVQSRLWMIKIHGVLMVIPWLSLIPSSIISARYLRNEWKCLSPGGVHLWFHIHRVLNWISLILLIISTLLVLIAKDFKWKGPWPNKPPGKSTSPGALHSLIGTISLIGIVIQFISAYFRPSPDSIIRPYFNTFHRFVGIFSLLSALVATLVASFFFLKYWTDTTKAFLLTLISSLFILSSFLIFEEKDDNPSFKDNEKNLNRE</sequence>
<dbReference type="GO" id="GO:0006412">
    <property type="term" value="P:translation"/>
    <property type="evidence" value="ECO:0007669"/>
    <property type="project" value="InterPro"/>
</dbReference>
<keyword evidence="5" id="KW-0249">Electron transport</keyword>
<evidence type="ECO:0000256" key="6">
    <source>
        <dbReference type="ARBA" id="ARBA00022989"/>
    </source>
</evidence>
<keyword evidence="10" id="KW-1185">Reference proteome</keyword>
<evidence type="ECO:0000313" key="10">
    <source>
        <dbReference type="Proteomes" id="UP000005239"/>
    </source>
</evidence>
<dbReference type="OrthoDB" id="10253115at2759"/>
<dbReference type="PROSITE" id="PS50836">
    <property type="entry name" value="DOMON"/>
    <property type="match status" value="1"/>
</dbReference>
<reference evidence="10" key="1">
    <citation type="journal article" date="2008" name="Nat. Genet.">
        <title>The Pristionchus pacificus genome provides a unique perspective on nematode lifestyle and parasitism.</title>
        <authorList>
            <person name="Dieterich C."/>
            <person name="Clifton S.W."/>
            <person name="Schuster L.N."/>
            <person name="Chinwalla A."/>
            <person name="Delehaunty K."/>
            <person name="Dinkelacker I."/>
            <person name="Fulton L."/>
            <person name="Fulton R."/>
            <person name="Godfrey J."/>
            <person name="Minx P."/>
            <person name="Mitreva M."/>
            <person name="Roeseler W."/>
            <person name="Tian H."/>
            <person name="Witte H."/>
            <person name="Yang S.P."/>
            <person name="Wilson R.K."/>
            <person name="Sommer R.J."/>
        </authorList>
    </citation>
    <scope>NUCLEOTIDE SEQUENCE [LARGE SCALE GENOMIC DNA]</scope>
    <source>
        <strain evidence="10">PS312</strain>
    </source>
</reference>
<dbReference type="EnsemblMetazoa" id="PPA43307.1">
    <property type="protein sequence ID" value="PPA43307.1"/>
    <property type="gene ID" value="WBGene00281676"/>
</dbReference>
<evidence type="ECO:0000313" key="9">
    <source>
        <dbReference type="EnsemblMetazoa" id="PPA43307.1"/>
    </source>
</evidence>
<dbReference type="SMART" id="SM00665">
    <property type="entry name" value="B561"/>
    <property type="match status" value="1"/>
</dbReference>
<dbReference type="InterPro" id="IPR006593">
    <property type="entry name" value="Cyt_b561/ferric_Rdtase_TM"/>
</dbReference>
<evidence type="ECO:0000256" key="1">
    <source>
        <dbReference type="ARBA" id="ARBA00004370"/>
    </source>
</evidence>
<dbReference type="CDD" id="cd08760">
    <property type="entry name" value="Cyt_b561_FRRS1_like"/>
    <property type="match status" value="1"/>
</dbReference>
<name>A0A2A6BUW7_PRIPA</name>
<dbReference type="Pfam" id="PF03188">
    <property type="entry name" value="Cytochrom_B561"/>
    <property type="match status" value="1"/>
</dbReference>
<evidence type="ECO:0000256" key="3">
    <source>
        <dbReference type="ARBA" id="ARBA00022692"/>
    </source>
</evidence>
<accession>A0A2A6BUW7</accession>
<dbReference type="PANTHER" id="PTHR43201:SF12">
    <property type="entry name" value="AMP-DEPENDENT SYNTHETASE_LIGASE DOMAIN-CONTAINING PROTEIN"/>
    <property type="match status" value="1"/>
</dbReference>
<accession>A0A8R1V3K4</accession>
<dbReference type="Pfam" id="PF03351">
    <property type="entry name" value="DOMON"/>
    <property type="match status" value="1"/>
</dbReference>
<dbReference type="InterPro" id="IPR005018">
    <property type="entry name" value="DOMON_domain"/>
</dbReference>
<dbReference type="PROSITE" id="PS50939">
    <property type="entry name" value="CYTOCHROME_B561"/>
    <property type="match status" value="1"/>
</dbReference>
<evidence type="ECO:0000256" key="7">
    <source>
        <dbReference type="ARBA" id="ARBA00023136"/>
    </source>
</evidence>
<keyword evidence="4" id="KW-0689">Ribosomal protein</keyword>
<dbReference type="GO" id="GO:0003735">
    <property type="term" value="F:structural constituent of ribosome"/>
    <property type="evidence" value="ECO:0007669"/>
    <property type="project" value="InterPro"/>
</dbReference>
<keyword evidence="8" id="KW-0687">Ribonucleoprotein</keyword>
<dbReference type="PANTHER" id="PTHR43201">
    <property type="entry name" value="ACYL-COA SYNTHETASE"/>
    <property type="match status" value="1"/>
</dbReference>
<dbReference type="InterPro" id="IPR000873">
    <property type="entry name" value="AMP-dep_synth/lig_dom"/>
</dbReference>
<dbReference type="GO" id="GO:0016020">
    <property type="term" value="C:membrane"/>
    <property type="evidence" value="ECO:0007669"/>
    <property type="project" value="UniProtKB-SubCell"/>
</dbReference>
<keyword evidence="2" id="KW-0813">Transport</keyword>
<dbReference type="Gene3D" id="2.20.25.30">
    <property type="match status" value="1"/>
</dbReference>
<evidence type="ECO:0000256" key="8">
    <source>
        <dbReference type="ARBA" id="ARBA00023274"/>
    </source>
</evidence>
<organism evidence="9 10">
    <name type="scientific">Pristionchus pacificus</name>
    <name type="common">Parasitic nematode worm</name>
    <dbReference type="NCBI Taxonomy" id="54126"/>
    <lineage>
        <taxon>Eukaryota</taxon>
        <taxon>Metazoa</taxon>
        <taxon>Ecdysozoa</taxon>
        <taxon>Nematoda</taxon>
        <taxon>Chromadorea</taxon>
        <taxon>Rhabditida</taxon>
        <taxon>Rhabditina</taxon>
        <taxon>Diplogasteromorpha</taxon>
        <taxon>Diplogasteroidea</taxon>
        <taxon>Neodiplogasteridae</taxon>
        <taxon>Pristionchus</taxon>
    </lineage>
</organism>
<dbReference type="GO" id="GO:0006631">
    <property type="term" value="P:fatty acid metabolic process"/>
    <property type="evidence" value="ECO:0000318"/>
    <property type="project" value="GO_Central"/>
</dbReference>
<evidence type="ECO:0000256" key="2">
    <source>
        <dbReference type="ARBA" id="ARBA00022448"/>
    </source>
</evidence>
<protein>
    <submittedName>
        <fullName evidence="9">Acs-16</fullName>
    </submittedName>
</protein>
<dbReference type="InterPro" id="IPR011331">
    <property type="entry name" value="Ribosomal_eL37/eL43"/>
</dbReference>
<keyword evidence="3" id="KW-0812">Transmembrane</keyword>
<keyword evidence="6" id="KW-1133">Transmembrane helix</keyword>
<evidence type="ECO:0000256" key="4">
    <source>
        <dbReference type="ARBA" id="ARBA00022980"/>
    </source>
</evidence>
<dbReference type="GO" id="GO:1990904">
    <property type="term" value="C:ribonucleoprotein complex"/>
    <property type="evidence" value="ECO:0007669"/>
    <property type="project" value="UniProtKB-KW"/>
</dbReference>
<dbReference type="SUPFAM" id="SSF56801">
    <property type="entry name" value="Acetyl-CoA synthetase-like"/>
    <property type="match status" value="2"/>
</dbReference>
<proteinExistence type="predicted"/>
<dbReference type="AlphaFoldDB" id="A0A2A6BUW7"/>
<dbReference type="Gene3D" id="1.20.120.1770">
    <property type="match status" value="1"/>
</dbReference>
<dbReference type="Proteomes" id="UP000005239">
    <property type="component" value="Unassembled WGS sequence"/>
</dbReference>
<dbReference type="InterPro" id="IPR042099">
    <property type="entry name" value="ANL_N_sf"/>
</dbReference>
<reference evidence="9" key="2">
    <citation type="submission" date="2022-06" db="UniProtKB">
        <authorList>
            <consortium name="EnsemblMetazoa"/>
        </authorList>
    </citation>
    <scope>IDENTIFICATION</scope>
    <source>
        <strain evidence="9">PS312</strain>
    </source>
</reference>
<gene>
    <name evidence="9" type="primary">WBGene00281676</name>
</gene>
<dbReference type="Pfam" id="PF00501">
    <property type="entry name" value="AMP-binding"/>
    <property type="match status" value="1"/>
</dbReference>